<organism evidence="2 3">
    <name type="scientific">Riccia fluitans</name>
    <dbReference type="NCBI Taxonomy" id="41844"/>
    <lineage>
        <taxon>Eukaryota</taxon>
        <taxon>Viridiplantae</taxon>
        <taxon>Streptophyta</taxon>
        <taxon>Embryophyta</taxon>
        <taxon>Marchantiophyta</taxon>
        <taxon>Marchantiopsida</taxon>
        <taxon>Marchantiidae</taxon>
        <taxon>Marchantiales</taxon>
        <taxon>Ricciaceae</taxon>
        <taxon>Riccia</taxon>
    </lineage>
</organism>
<accession>A0ABD1Z5Z4</accession>
<comment type="caution">
    <text evidence="2">The sequence shown here is derived from an EMBL/GenBank/DDBJ whole genome shotgun (WGS) entry which is preliminary data.</text>
</comment>
<dbReference type="EMBL" id="JBHFFA010000002">
    <property type="protein sequence ID" value="KAL2642888.1"/>
    <property type="molecule type" value="Genomic_DNA"/>
</dbReference>
<name>A0ABD1Z5Z4_9MARC</name>
<keyword evidence="3" id="KW-1185">Reference proteome</keyword>
<evidence type="ECO:0000256" key="1">
    <source>
        <dbReference type="SAM" id="MobiDB-lite"/>
    </source>
</evidence>
<feature type="compositionally biased region" description="Basic and acidic residues" evidence="1">
    <location>
        <begin position="32"/>
        <end position="44"/>
    </location>
</feature>
<sequence length="113" mass="13114">MSNRHMRSRWSKPEARKFKTNNRLPEYPQRASLEELHPVIRNDEGPLPSKLSPPSTPKTNHEDTGRAETNNPTNQNDKQNKNEWGIWNRPQGEMMELPAVPKCAMSNPSNWRV</sequence>
<feature type="region of interest" description="Disordered" evidence="1">
    <location>
        <begin position="1"/>
        <end position="88"/>
    </location>
</feature>
<feature type="compositionally biased region" description="Polar residues" evidence="1">
    <location>
        <begin position="67"/>
        <end position="77"/>
    </location>
</feature>
<dbReference type="Proteomes" id="UP001605036">
    <property type="component" value="Unassembled WGS sequence"/>
</dbReference>
<reference evidence="2 3" key="1">
    <citation type="submission" date="2024-09" db="EMBL/GenBank/DDBJ databases">
        <title>Chromosome-scale assembly of Riccia fluitans.</title>
        <authorList>
            <person name="Paukszto L."/>
            <person name="Sawicki J."/>
            <person name="Karawczyk K."/>
            <person name="Piernik-Szablinska J."/>
            <person name="Szczecinska M."/>
            <person name="Mazdziarz M."/>
        </authorList>
    </citation>
    <scope>NUCLEOTIDE SEQUENCE [LARGE SCALE GENOMIC DNA]</scope>
    <source>
        <strain evidence="2">Rf_01</strain>
        <tissue evidence="2">Aerial parts of the thallus</tissue>
    </source>
</reference>
<evidence type="ECO:0000313" key="3">
    <source>
        <dbReference type="Proteomes" id="UP001605036"/>
    </source>
</evidence>
<proteinExistence type="predicted"/>
<evidence type="ECO:0000313" key="2">
    <source>
        <dbReference type="EMBL" id="KAL2642888.1"/>
    </source>
</evidence>
<dbReference type="AlphaFoldDB" id="A0ABD1Z5Z4"/>
<protein>
    <submittedName>
        <fullName evidence="2">Uncharacterized protein</fullName>
    </submittedName>
</protein>
<feature type="compositionally biased region" description="Basic residues" evidence="1">
    <location>
        <begin position="1"/>
        <end position="10"/>
    </location>
</feature>
<gene>
    <name evidence="2" type="ORF">R1flu_010475</name>
</gene>